<sequence length="357" mass="40293">MAYITLNRTKLKHNYDFLNSRFEQNNIEWGVVSKLLCGNRTFIEELIKLGTREIHDSRIGNLKVVKSINPDVQTVYIKPPAKKNILKIVKYADVSFNTEYTTMQLLSKEAMRQGKVHKVIIMIEMGDLREGVVGDHLLEFYEQVFELPNLEIVGLGTNLNCLNGVMPSPDKLVQLSLYKELVETKFNKKIPWVSGGTSVTFPLLQRKLLPKGVNHFRIGETLYFGADLFTGGTVEGMQTDVFKLYAQIIELTQKPKTPEGELAENPSGEVFEIRQEDIGKTSYRAIVDIGLLEIAPDFLIPEEKGVTVIGASSDMLVLDLGNSDRNYQVGDIVTFQMKYMGVLGVLNSDYIEKYVVE</sequence>
<dbReference type="Proteomes" id="UP001302349">
    <property type="component" value="Chromosome"/>
</dbReference>
<proteinExistence type="predicted"/>
<dbReference type="EMBL" id="CP136051">
    <property type="protein sequence ID" value="WOK05651.1"/>
    <property type="molecule type" value="Genomic_DNA"/>
</dbReference>
<accession>A0ABZ0IM85</accession>
<evidence type="ECO:0000259" key="4">
    <source>
        <dbReference type="Pfam" id="PF01168"/>
    </source>
</evidence>
<dbReference type="InterPro" id="IPR000821">
    <property type="entry name" value="Ala_racemase"/>
</dbReference>
<dbReference type="SUPFAM" id="SSF51419">
    <property type="entry name" value="PLP-binding barrel"/>
    <property type="match status" value="1"/>
</dbReference>
<evidence type="ECO:0000256" key="1">
    <source>
        <dbReference type="ARBA" id="ARBA00001933"/>
    </source>
</evidence>
<evidence type="ECO:0000256" key="3">
    <source>
        <dbReference type="ARBA" id="ARBA00023235"/>
    </source>
</evidence>
<evidence type="ECO:0000256" key="2">
    <source>
        <dbReference type="ARBA" id="ARBA00022898"/>
    </source>
</evidence>
<dbReference type="PANTHER" id="PTHR30511">
    <property type="entry name" value="ALANINE RACEMASE"/>
    <property type="match status" value="1"/>
</dbReference>
<dbReference type="InterPro" id="IPR001608">
    <property type="entry name" value="Ala_racemase_N"/>
</dbReference>
<feature type="domain" description="Alanine racemase N-terminal" evidence="4">
    <location>
        <begin position="7"/>
        <end position="225"/>
    </location>
</feature>
<dbReference type="CDD" id="cd06815">
    <property type="entry name" value="PLPDE_III_AR_like_1"/>
    <property type="match status" value="1"/>
</dbReference>
<dbReference type="Gene3D" id="3.20.20.10">
    <property type="entry name" value="Alanine racemase"/>
    <property type="match status" value="1"/>
</dbReference>
<organism evidence="5 6">
    <name type="scientific">Imperialibacter roseus</name>
    <dbReference type="NCBI Taxonomy" id="1324217"/>
    <lineage>
        <taxon>Bacteria</taxon>
        <taxon>Pseudomonadati</taxon>
        <taxon>Bacteroidota</taxon>
        <taxon>Cytophagia</taxon>
        <taxon>Cytophagales</taxon>
        <taxon>Flammeovirgaceae</taxon>
        <taxon>Imperialibacter</taxon>
    </lineage>
</organism>
<protein>
    <submittedName>
        <fullName evidence="5">Alanine/ornithine racemase family PLP-dependent enzyme</fullName>
    </submittedName>
</protein>
<dbReference type="PANTHER" id="PTHR30511:SF3">
    <property type="entry name" value="LYSINE RACEMASE"/>
    <property type="match status" value="1"/>
</dbReference>
<comment type="cofactor">
    <cofactor evidence="1">
        <name>pyridoxal 5'-phosphate</name>
        <dbReference type="ChEBI" id="CHEBI:597326"/>
    </cofactor>
</comment>
<keyword evidence="2" id="KW-0663">Pyridoxal phosphate</keyword>
<keyword evidence="3" id="KW-0413">Isomerase</keyword>
<reference evidence="5 6" key="1">
    <citation type="journal article" date="2023" name="Microbiol. Resour. Announc.">
        <title>Complete Genome Sequence of Imperialibacter roseus strain P4T.</title>
        <authorList>
            <person name="Tizabi D.R."/>
            <person name="Bachvaroff T."/>
            <person name="Hill R.T."/>
        </authorList>
    </citation>
    <scope>NUCLEOTIDE SEQUENCE [LARGE SCALE GENOMIC DNA]</scope>
    <source>
        <strain evidence="5 6">P4T</strain>
    </source>
</reference>
<evidence type="ECO:0000313" key="5">
    <source>
        <dbReference type="EMBL" id="WOK05651.1"/>
    </source>
</evidence>
<evidence type="ECO:0000313" key="6">
    <source>
        <dbReference type="Proteomes" id="UP001302349"/>
    </source>
</evidence>
<dbReference type="InterPro" id="IPR029066">
    <property type="entry name" value="PLP-binding_barrel"/>
</dbReference>
<keyword evidence="6" id="KW-1185">Reference proteome</keyword>
<gene>
    <name evidence="5" type="ORF">RT717_21480</name>
</gene>
<dbReference type="Pfam" id="PF01168">
    <property type="entry name" value="Ala_racemase_N"/>
    <property type="match status" value="1"/>
</dbReference>
<name>A0ABZ0IM85_9BACT</name>
<dbReference type="RefSeq" id="WP_317488409.1">
    <property type="nucleotide sequence ID" value="NZ_CP136051.1"/>
</dbReference>